<dbReference type="GO" id="GO:0034455">
    <property type="term" value="C:t-UTP complex"/>
    <property type="evidence" value="ECO:0007669"/>
    <property type="project" value="TreeGrafter"/>
</dbReference>
<evidence type="ECO:0000313" key="2">
    <source>
        <dbReference type="EMBL" id="WFD37709.1"/>
    </source>
</evidence>
<dbReference type="PANTHER" id="PTHR44163:SF1">
    <property type="entry name" value="U3 SMALL NUCLEOLAR RNA-ASSOCIATED PROTEIN 4 HOMOLOG"/>
    <property type="match status" value="1"/>
</dbReference>
<organism evidence="2 3">
    <name type="scientific">Malassezia japonica</name>
    <dbReference type="NCBI Taxonomy" id="223818"/>
    <lineage>
        <taxon>Eukaryota</taxon>
        <taxon>Fungi</taxon>
        <taxon>Dikarya</taxon>
        <taxon>Basidiomycota</taxon>
        <taxon>Ustilaginomycotina</taxon>
        <taxon>Malasseziomycetes</taxon>
        <taxon>Malasseziales</taxon>
        <taxon>Malasseziaceae</taxon>
        <taxon>Malassezia</taxon>
    </lineage>
</organism>
<protein>
    <submittedName>
        <fullName evidence="2">U3 small nucleolar RNA-associated protein</fullName>
    </submittedName>
</protein>
<feature type="region of interest" description="Disordered" evidence="1">
    <location>
        <begin position="227"/>
        <end position="254"/>
    </location>
</feature>
<reference evidence="2" key="1">
    <citation type="submission" date="2023-03" db="EMBL/GenBank/DDBJ databases">
        <title>Mating type loci evolution in Malassezia.</title>
        <authorList>
            <person name="Coelho M.A."/>
        </authorList>
    </citation>
    <scope>NUCLEOTIDE SEQUENCE</scope>
    <source>
        <strain evidence="2">CBS 9431</strain>
    </source>
</reference>
<proteinExistence type="predicted"/>
<accession>A0AAF0J9B0</accession>
<dbReference type="EMBL" id="CP119958">
    <property type="protein sequence ID" value="WFD37709.1"/>
    <property type="molecule type" value="Genomic_DNA"/>
</dbReference>
<dbReference type="GO" id="GO:0032040">
    <property type="term" value="C:small-subunit processome"/>
    <property type="evidence" value="ECO:0007669"/>
    <property type="project" value="TreeGrafter"/>
</dbReference>
<dbReference type="GO" id="GO:0003723">
    <property type="term" value="F:RNA binding"/>
    <property type="evidence" value="ECO:0007669"/>
    <property type="project" value="TreeGrafter"/>
</dbReference>
<dbReference type="Gene3D" id="2.130.10.10">
    <property type="entry name" value="YVTN repeat-like/Quinoprotein amine dehydrogenase"/>
    <property type="match status" value="3"/>
</dbReference>
<feature type="compositionally biased region" description="Acidic residues" evidence="1">
    <location>
        <begin position="242"/>
        <end position="254"/>
    </location>
</feature>
<dbReference type="InterPro" id="IPR015943">
    <property type="entry name" value="WD40/YVTN_repeat-like_dom_sf"/>
</dbReference>
<dbReference type="SUPFAM" id="SSF50978">
    <property type="entry name" value="WD40 repeat-like"/>
    <property type="match status" value="2"/>
</dbReference>
<dbReference type="Pfam" id="PF00400">
    <property type="entry name" value="WD40"/>
    <property type="match status" value="2"/>
</dbReference>
<dbReference type="RefSeq" id="XP_060120606.1">
    <property type="nucleotide sequence ID" value="XM_060264623.1"/>
</dbReference>
<name>A0AAF0J9B0_9BASI</name>
<gene>
    <name evidence="2" type="primary">UTP4</name>
    <name evidence="2" type="ORF">MJAP1_000656</name>
</gene>
<sequence>MNEVQEPAARPMPLHRVRFVDWSPSSITALAFSPTAPAAGGAAHQAHTPRCVLAIGRENGNIDLCTWCEDAAAESTSGAPLAKGWMVETTLFGDVNYKIEALAFTKSTMDGAERLRLFSTSGGSIVTEHYLPWSIACVTEGGKRHDVHAATRTLSSGGGAIWSMAASPLNQYLAIGCEDGVVRLIDVTGDAFEHVHGARIRAENGEMADAPRMARVASRILSLAWGPPRRATRPAPRRTADSDSDSDSEEEEDEEIWREGFLLGGLGNSTAAVWDVESGQLRSRLTVMKNRNEHTIVWAVAVLGDGTLVTGDSTGRVTFFDARTRVPVSGATFQCHTGGADVLSLCVSTDGRTVYSAGVDQKVAEYSLVGHTWAHTATRRLHAHDIRALAVDPPFDIQRASTSAIVPTRLPVLVSGGIDFHLVLTPAAPQRGPSFANPISSSASTRFADTTQRRVPFVPQNARAGVAGGAVVKMCDARRWIVLRRDTSVAVWALSDDAERPWHKLCELELRTRSNLVEATVSPDGAYLAVSDLYETKLFALSPSDDGLQPRRVKGLGAAIHGTDAPAPGASVLVFTPDSTRLILGTLHGAFVHLVQLPALGELQLLRSFTQHRQRYTPEEGRGGRVLAGARNAKDREALARDVFATIVLALVSPDGQWLVSVDNVRRMHVFHLDTLSHQRVLASPASLPTSAVFHPQHPNVLAVTLPTNQVAFYDLEGGRTGAWEQELRAQLDTQLAKVREPVVGCVWLPGAVKEEATLVLYGPTWICTARHRATPAAGGTKRRSEAPAAHDVWSVRTTFKYQPLLSVHALLRPEAELLVIERPYFALAQSLPPSFYRGAKYGF</sequence>
<evidence type="ECO:0000313" key="3">
    <source>
        <dbReference type="Proteomes" id="UP001217754"/>
    </source>
</evidence>
<dbReference type="PANTHER" id="PTHR44163">
    <property type="entry name" value="U3 SMALL NUCLEOLAR RNA-ASSOCIATED PROTEIN 4 HOMOLOG"/>
    <property type="match status" value="1"/>
</dbReference>
<dbReference type="GO" id="GO:0000462">
    <property type="term" value="P:maturation of SSU-rRNA from tricistronic rRNA transcript (SSU-rRNA, 5.8S rRNA, LSU-rRNA)"/>
    <property type="evidence" value="ECO:0007669"/>
    <property type="project" value="InterPro"/>
</dbReference>
<dbReference type="SMART" id="SM00320">
    <property type="entry name" value="WD40"/>
    <property type="match status" value="4"/>
</dbReference>
<dbReference type="GO" id="GO:0030686">
    <property type="term" value="C:90S preribosome"/>
    <property type="evidence" value="ECO:0007669"/>
    <property type="project" value="InterPro"/>
</dbReference>
<keyword evidence="3" id="KW-1185">Reference proteome</keyword>
<dbReference type="AlphaFoldDB" id="A0AAF0J9B0"/>
<dbReference type="InterPro" id="IPR036322">
    <property type="entry name" value="WD40_repeat_dom_sf"/>
</dbReference>
<evidence type="ECO:0000256" key="1">
    <source>
        <dbReference type="SAM" id="MobiDB-lite"/>
    </source>
</evidence>
<dbReference type="Proteomes" id="UP001217754">
    <property type="component" value="Chromosome 1"/>
</dbReference>
<dbReference type="InterPro" id="IPR001680">
    <property type="entry name" value="WD40_rpt"/>
</dbReference>
<dbReference type="InterPro" id="IPR046351">
    <property type="entry name" value="UTP4"/>
</dbReference>
<dbReference type="GeneID" id="85224305"/>